<dbReference type="GO" id="GO:0005295">
    <property type="term" value="F:neutral L-amino acid:sodium symporter activity"/>
    <property type="evidence" value="ECO:0007669"/>
    <property type="project" value="TreeGrafter"/>
</dbReference>
<organism evidence="7 8">
    <name type="scientific">Paenibacillus alvei</name>
    <name type="common">Bacillus alvei</name>
    <dbReference type="NCBI Taxonomy" id="44250"/>
    <lineage>
        <taxon>Bacteria</taxon>
        <taxon>Bacillati</taxon>
        <taxon>Bacillota</taxon>
        <taxon>Bacilli</taxon>
        <taxon>Bacillales</taxon>
        <taxon>Paenibacillaceae</taxon>
        <taxon>Paenibacillus</taxon>
    </lineage>
</organism>
<evidence type="ECO:0000256" key="2">
    <source>
        <dbReference type="ARBA" id="ARBA00022448"/>
    </source>
</evidence>
<evidence type="ECO:0000256" key="6">
    <source>
        <dbReference type="SAM" id="Phobius"/>
    </source>
</evidence>
<feature type="transmembrane region" description="Helical" evidence="6">
    <location>
        <begin position="69"/>
        <end position="91"/>
    </location>
</feature>
<comment type="subcellular location">
    <subcellularLocation>
        <location evidence="1">Membrane</location>
        <topology evidence="1">Multi-pass membrane protein</topology>
    </subcellularLocation>
</comment>
<feature type="transmembrane region" description="Helical" evidence="6">
    <location>
        <begin position="306"/>
        <end position="326"/>
    </location>
</feature>
<dbReference type="PANTHER" id="PTHR42865:SF8">
    <property type="entry name" value="SERINE_THREONINE TRANSPORTER SSTT"/>
    <property type="match status" value="1"/>
</dbReference>
<dbReference type="GO" id="GO:0005886">
    <property type="term" value="C:plasma membrane"/>
    <property type="evidence" value="ECO:0007669"/>
    <property type="project" value="TreeGrafter"/>
</dbReference>
<dbReference type="PANTHER" id="PTHR42865">
    <property type="entry name" value="PROTON/GLUTAMATE-ASPARTATE SYMPORTER"/>
    <property type="match status" value="1"/>
</dbReference>
<evidence type="ECO:0000256" key="5">
    <source>
        <dbReference type="ARBA" id="ARBA00023136"/>
    </source>
</evidence>
<dbReference type="Pfam" id="PF00375">
    <property type="entry name" value="SDF"/>
    <property type="match status" value="1"/>
</dbReference>
<feature type="transmembrane region" description="Helical" evidence="6">
    <location>
        <begin position="38"/>
        <end position="57"/>
    </location>
</feature>
<feature type="transmembrane region" description="Helical" evidence="6">
    <location>
        <begin position="130"/>
        <end position="154"/>
    </location>
</feature>
<dbReference type="InterPro" id="IPR001991">
    <property type="entry name" value="Na-dicarboxylate_symporter"/>
</dbReference>
<sequence>MKKLGLFPRIVIAILLGIGAGFIMPDWFIRIFATFNHIFGQFLSFLIPLIILGFIIPGIGELGRGAGKLLGITALIVYVSTVLSGILAYVVSKTSFPWLLSGASGLRANNPEEMLLKSFFKLDMPPAFDIMTALLLSFVIGVGITILKTNVLLTASLEFKEIIGKVIHTILIPMLPFHIAGIFMNMTQAGEVAFILQVFLKVFIMILILHFVVIIGQYTIAGILNKRNPISMLRTMLPAYFTALGTQSSAATIPVTMSQVRKLGTDEEVSNFVVPLCATIHITGSTVTITSVASAIMYINGASLSVSTMLPFIFMLGISMIAAPSVPGGGVMAAVGLFQSMLGFNEAMISLAIALYIAQDSFGTAANVTGDGAIAQIIHSFKQRLRLNENTKEQTME</sequence>
<proteinExistence type="predicted"/>
<evidence type="ECO:0000313" key="8">
    <source>
        <dbReference type="Proteomes" id="UP000552038"/>
    </source>
</evidence>
<dbReference type="Proteomes" id="UP000552038">
    <property type="component" value="Unassembled WGS sequence"/>
</dbReference>
<dbReference type="EMBL" id="JABFOR010000005">
    <property type="protein sequence ID" value="NOJ70114.1"/>
    <property type="molecule type" value="Genomic_DNA"/>
</dbReference>
<reference evidence="7 8" key="1">
    <citation type="submission" date="2020-05" db="EMBL/GenBank/DDBJ databases">
        <title>Whole genome sequencing and identification of novel metabolites from Paenibacillus alvei strain JR949.</title>
        <authorList>
            <person name="Rajendhran J."/>
            <person name="Sree Pranav P."/>
            <person name="Mahalakshmi B."/>
            <person name="Karthikeyan R."/>
        </authorList>
    </citation>
    <scope>NUCLEOTIDE SEQUENCE [LARGE SCALE GENOMIC DNA]</scope>
    <source>
        <strain evidence="7 8">JR949</strain>
    </source>
</reference>
<keyword evidence="4 6" id="KW-1133">Transmembrane helix</keyword>
<feature type="transmembrane region" description="Helical" evidence="6">
    <location>
        <begin position="192"/>
        <end position="216"/>
    </location>
</feature>
<dbReference type="Gene3D" id="1.10.3860.10">
    <property type="entry name" value="Sodium:dicarboxylate symporter"/>
    <property type="match status" value="1"/>
</dbReference>
<feature type="transmembrane region" description="Helical" evidence="6">
    <location>
        <begin position="332"/>
        <end position="357"/>
    </location>
</feature>
<feature type="transmembrane region" description="Helical" evidence="6">
    <location>
        <begin position="12"/>
        <end position="32"/>
    </location>
</feature>
<comment type="caution">
    <text evidence="7">The sequence shown here is derived from an EMBL/GenBank/DDBJ whole genome shotgun (WGS) entry which is preliminary data.</text>
</comment>
<name>A0AAP6ZTV7_PAEAL</name>
<keyword evidence="5 6" id="KW-0472">Membrane</keyword>
<feature type="transmembrane region" description="Helical" evidence="6">
    <location>
        <begin position="166"/>
        <end position="186"/>
    </location>
</feature>
<evidence type="ECO:0000256" key="1">
    <source>
        <dbReference type="ARBA" id="ARBA00004141"/>
    </source>
</evidence>
<keyword evidence="3 6" id="KW-0812">Transmembrane</keyword>
<dbReference type="SUPFAM" id="SSF118215">
    <property type="entry name" value="Proton glutamate symport protein"/>
    <property type="match status" value="1"/>
</dbReference>
<evidence type="ECO:0000256" key="4">
    <source>
        <dbReference type="ARBA" id="ARBA00022989"/>
    </source>
</evidence>
<protein>
    <submittedName>
        <fullName evidence="7">Dicarboxylate/amino acid:cation symporter</fullName>
    </submittedName>
</protein>
<feature type="transmembrane region" description="Helical" evidence="6">
    <location>
        <begin position="237"/>
        <end position="260"/>
    </location>
</feature>
<evidence type="ECO:0000313" key="7">
    <source>
        <dbReference type="EMBL" id="NOJ70114.1"/>
    </source>
</evidence>
<dbReference type="InterPro" id="IPR036458">
    <property type="entry name" value="Na:dicarbo_symporter_sf"/>
</dbReference>
<dbReference type="GO" id="GO:0032329">
    <property type="term" value="P:serine transport"/>
    <property type="evidence" value="ECO:0007669"/>
    <property type="project" value="TreeGrafter"/>
</dbReference>
<dbReference type="AlphaFoldDB" id="A0AAP6ZTV7"/>
<evidence type="ECO:0000256" key="3">
    <source>
        <dbReference type="ARBA" id="ARBA00022692"/>
    </source>
</evidence>
<accession>A0AAP6ZTV7</accession>
<dbReference type="RefSeq" id="WP_163976592.1">
    <property type="nucleotide sequence ID" value="NZ_JABFOR010000005.1"/>
</dbReference>
<feature type="transmembrane region" description="Helical" evidence="6">
    <location>
        <begin position="272"/>
        <end position="299"/>
    </location>
</feature>
<dbReference type="PRINTS" id="PR00173">
    <property type="entry name" value="EDTRNSPORT"/>
</dbReference>
<gene>
    <name evidence="7" type="ORF">HMI46_06060</name>
</gene>
<keyword evidence="2" id="KW-0813">Transport</keyword>